<evidence type="ECO:0000313" key="3">
    <source>
        <dbReference type="EMBL" id="CAB1369484.1"/>
    </source>
</evidence>
<dbReference type="InterPro" id="IPR003399">
    <property type="entry name" value="Mce/MlaD"/>
</dbReference>
<gene>
    <name evidence="3" type="ORF">DENOEST_2319</name>
</gene>
<dbReference type="RefSeq" id="WP_145771330.1">
    <property type="nucleotide sequence ID" value="NZ_LR778301.1"/>
</dbReference>
<dbReference type="EMBL" id="LR778301">
    <property type="protein sequence ID" value="CAB1369484.1"/>
    <property type="molecule type" value="Genomic_DNA"/>
</dbReference>
<dbReference type="KEGG" id="doe:DENOEST_2319"/>
<evidence type="ECO:0000256" key="1">
    <source>
        <dbReference type="SAM" id="Phobius"/>
    </source>
</evidence>
<sequence length="300" mass="32718">MENRAHALAAGSFVILLGLILVLTAWWLEERHNDTREYLLVTTRSVTGLNPQAQVRYRGMRAGKVLDIFLDPRDPRLILVRINLDADLPMSRATRARLNAQGVTGLSYVMLEDDNSDPTPMTAVPGELPRIPLESSGVDAIGETAARIGRAFDERTVQDFKRTLANLAVASEGLKELPAILASLRQVLNEANLARLQKLLVHLEHTAGEAAPLTAELRGLVASLQGLSRRFDQLAIEAGETGREARGETLPRLHELMGDLQRNSRQLNRVLEGLEQSPQAVIFGRPAPAPGPGEAGYGTP</sequence>
<organism evidence="3 4">
    <name type="scientific">Denitratisoma oestradiolicum</name>
    <dbReference type="NCBI Taxonomy" id="311182"/>
    <lineage>
        <taxon>Bacteria</taxon>
        <taxon>Pseudomonadati</taxon>
        <taxon>Pseudomonadota</taxon>
        <taxon>Betaproteobacteria</taxon>
        <taxon>Nitrosomonadales</taxon>
        <taxon>Sterolibacteriaceae</taxon>
        <taxon>Denitratisoma</taxon>
    </lineage>
</organism>
<dbReference type="PANTHER" id="PTHR36698:SF2">
    <property type="entry name" value="MCE_MLAD DOMAIN-CONTAINING PROTEIN"/>
    <property type="match status" value="1"/>
</dbReference>
<dbReference type="Proteomes" id="UP000515733">
    <property type="component" value="Chromosome"/>
</dbReference>
<keyword evidence="1" id="KW-0472">Membrane</keyword>
<keyword evidence="1" id="KW-1133">Transmembrane helix</keyword>
<evidence type="ECO:0000313" key="4">
    <source>
        <dbReference type="Proteomes" id="UP000515733"/>
    </source>
</evidence>
<dbReference type="OrthoDB" id="5294672at2"/>
<evidence type="ECO:0000259" key="2">
    <source>
        <dbReference type="Pfam" id="PF02470"/>
    </source>
</evidence>
<accession>A0A6S6XX04</accession>
<feature type="transmembrane region" description="Helical" evidence="1">
    <location>
        <begin position="7"/>
        <end position="28"/>
    </location>
</feature>
<name>A0A6S6XX04_9PROT</name>
<dbReference type="Pfam" id="PF02470">
    <property type="entry name" value="MlaD"/>
    <property type="match status" value="1"/>
</dbReference>
<protein>
    <recommendedName>
        <fullName evidence="2">Mce/MlaD domain-containing protein</fullName>
    </recommendedName>
</protein>
<dbReference type="AlphaFoldDB" id="A0A6S6XX04"/>
<keyword evidence="1" id="KW-0812">Transmembrane</keyword>
<proteinExistence type="predicted"/>
<reference evidence="3 4" key="1">
    <citation type="submission" date="2020-03" db="EMBL/GenBank/DDBJ databases">
        <authorList>
            <consortium name="Genoscope - CEA"/>
            <person name="William W."/>
        </authorList>
    </citation>
    <scope>NUCLEOTIDE SEQUENCE [LARGE SCALE GENOMIC DNA]</scope>
    <source>
        <strain evidence="4">DSM 16959</strain>
    </source>
</reference>
<dbReference type="PANTHER" id="PTHR36698">
    <property type="entry name" value="BLL5892 PROTEIN"/>
    <property type="match status" value="1"/>
</dbReference>
<feature type="domain" description="Mce/MlaD" evidence="2">
    <location>
        <begin position="41"/>
        <end position="112"/>
    </location>
</feature>
<keyword evidence="4" id="KW-1185">Reference proteome</keyword>